<dbReference type="InterPro" id="IPR006680">
    <property type="entry name" value="Amidohydro-rel"/>
</dbReference>
<reference evidence="7" key="1">
    <citation type="submission" date="2020-02" db="EMBL/GenBank/DDBJ databases">
        <authorList>
            <person name="Meier V. D."/>
        </authorList>
    </citation>
    <scope>NUCLEOTIDE SEQUENCE</scope>
    <source>
        <strain evidence="7">AVDCRST_MAG37</strain>
    </source>
</reference>
<comment type="similarity">
    <text evidence="1">Belongs to the metallo-dependent hydrolases superfamily. Adenine deaminase family.</text>
</comment>
<protein>
    <recommendedName>
        <fullName evidence="2">adenine deaminase</fullName>
        <ecNumber evidence="2">3.5.4.2</ecNumber>
    </recommendedName>
</protein>
<dbReference type="Gene3D" id="2.30.40.10">
    <property type="entry name" value="Urease, subunit C, domain 1"/>
    <property type="match status" value="1"/>
</dbReference>
<proteinExistence type="inferred from homology"/>
<dbReference type="SUPFAM" id="SSF51556">
    <property type="entry name" value="Metallo-dependent hydrolases"/>
    <property type="match status" value="1"/>
</dbReference>
<dbReference type="AlphaFoldDB" id="A0A6J4PZ74"/>
<evidence type="ECO:0000256" key="3">
    <source>
        <dbReference type="ARBA" id="ARBA00022801"/>
    </source>
</evidence>
<gene>
    <name evidence="7" type="ORF">AVDCRST_MAG37-501</name>
</gene>
<feature type="domain" description="Adenine deaminase C-terminal" evidence="6">
    <location>
        <begin position="414"/>
        <end position="576"/>
    </location>
</feature>
<sequence length="592" mass="63702">MLAGPEEHAKLIETARGERPAELFVRGGTIANVYSGELHRGNVAVTGGRIAYVGEGERALGPDTQVVDASGLIVSPGYIEAHFHPWVLYNPVSLVEGVLPLGTTTVLADNLFFFMQMGPEGLRAMMDDLKELPLSFLWMARLVSQAKFPGEEEMFALEKVEPLLRRDDVIGTAEVTRWPALAAGDPALISGIRAAKALGKIVDGHTGGASEARLQPVAAAGVDADHEAITRNEVLNRLRLGIWTMLRNSSLRPDLPELLRAVTEDGVSTQRLIMTTDGPAPEFIAENGLVDGMLRVAVENGVPPIQALQMVTINPATLFRIDGQVGGIGIGRQADLLLLPDLTSFRPEKVITRGRTVAENSKLTASLPHLDWGRYGSRPSFDGGLELSDPSLYPLRASTVPESEVPTIHLKSAVITERRDVRVGAESGLVTLDGQSGMLHAALVDRAGGWISRALVSGFAADLEGLASTYNTTTHLLVIGRRTEAMAQSARRVRELDGGIVVVRGGVISYELALPITGMMSDLRFSEVVLQNQRLSSAIAAEGYEHHDILYTLLFLTCDFLPALRLTPLGLLDVKTSSVLVPSERLTGPPEQ</sequence>
<keyword evidence="3 7" id="KW-0378">Hydrolase</keyword>
<evidence type="ECO:0000313" key="7">
    <source>
        <dbReference type="EMBL" id="CAA9429710.1"/>
    </source>
</evidence>
<dbReference type="Gene3D" id="3.20.20.140">
    <property type="entry name" value="Metal-dependent hydrolases"/>
    <property type="match status" value="1"/>
</dbReference>
<evidence type="ECO:0000256" key="2">
    <source>
        <dbReference type="ARBA" id="ARBA00012782"/>
    </source>
</evidence>
<dbReference type="Pfam" id="PF13382">
    <property type="entry name" value="Adenine_deam_C"/>
    <property type="match status" value="1"/>
</dbReference>
<dbReference type="SUPFAM" id="SSF51338">
    <property type="entry name" value="Composite domain of metallo-dependent hydrolases"/>
    <property type="match status" value="1"/>
</dbReference>
<evidence type="ECO:0000256" key="1">
    <source>
        <dbReference type="ARBA" id="ARBA00006773"/>
    </source>
</evidence>
<organism evidence="7">
    <name type="scientific">uncultured Rubrobacteraceae bacterium</name>
    <dbReference type="NCBI Taxonomy" id="349277"/>
    <lineage>
        <taxon>Bacteria</taxon>
        <taxon>Bacillati</taxon>
        <taxon>Actinomycetota</taxon>
        <taxon>Rubrobacteria</taxon>
        <taxon>Rubrobacterales</taxon>
        <taxon>Rubrobacteraceae</taxon>
        <taxon>environmental samples</taxon>
    </lineage>
</organism>
<comment type="catalytic activity">
    <reaction evidence="4">
        <text>adenine + H2O + H(+) = hypoxanthine + NH4(+)</text>
        <dbReference type="Rhea" id="RHEA:23688"/>
        <dbReference type="ChEBI" id="CHEBI:15377"/>
        <dbReference type="ChEBI" id="CHEBI:15378"/>
        <dbReference type="ChEBI" id="CHEBI:16708"/>
        <dbReference type="ChEBI" id="CHEBI:17368"/>
        <dbReference type="ChEBI" id="CHEBI:28938"/>
        <dbReference type="EC" id="3.5.4.2"/>
    </reaction>
</comment>
<feature type="domain" description="Amidohydrolase-related" evidence="5">
    <location>
        <begin position="73"/>
        <end position="357"/>
    </location>
</feature>
<dbReference type="EMBL" id="CADCVD010000023">
    <property type="protein sequence ID" value="CAA9429710.1"/>
    <property type="molecule type" value="Genomic_DNA"/>
</dbReference>
<name>A0A6J4PZ74_9ACTN</name>
<evidence type="ECO:0000256" key="4">
    <source>
        <dbReference type="ARBA" id="ARBA00047720"/>
    </source>
</evidence>
<dbReference type="PANTHER" id="PTHR11113:SF6">
    <property type="entry name" value="ADENINE DEAMINASE YERA-RELATED"/>
    <property type="match status" value="1"/>
</dbReference>
<dbReference type="Pfam" id="PF01979">
    <property type="entry name" value="Amidohydro_1"/>
    <property type="match status" value="1"/>
</dbReference>
<dbReference type="EC" id="3.5.4.2" evidence="2"/>
<accession>A0A6J4PZ74</accession>
<dbReference type="GO" id="GO:0000034">
    <property type="term" value="F:adenine deaminase activity"/>
    <property type="evidence" value="ECO:0007669"/>
    <property type="project" value="UniProtKB-EC"/>
</dbReference>
<dbReference type="InterPro" id="IPR026912">
    <property type="entry name" value="Adenine_deam_C"/>
</dbReference>
<evidence type="ECO:0000259" key="6">
    <source>
        <dbReference type="Pfam" id="PF13382"/>
    </source>
</evidence>
<dbReference type="InterPro" id="IPR011059">
    <property type="entry name" value="Metal-dep_hydrolase_composite"/>
</dbReference>
<evidence type="ECO:0000259" key="5">
    <source>
        <dbReference type="Pfam" id="PF01979"/>
    </source>
</evidence>
<dbReference type="InterPro" id="IPR032466">
    <property type="entry name" value="Metal_Hydrolase"/>
</dbReference>
<dbReference type="PANTHER" id="PTHR11113">
    <property type="entry name" value="N-ACETYLGLUCOSAMINE-6-PHOSPHATE DEACETYLASE"/>
    <property type="match status" value="1"/>
</dbReference>